<dbReference type="Pfam" id="PF22817">
    <property type="entry name" value="ApeP-like"/>
    <property type="match status" value="1"/>
</dbReference>
<dbReference type="STRING" id="865938.Weevi_1556"/>
<protein>
    <submittedName>
        <fullName evidence="1">Beta-hydroxyacyl-(Acyl-carrier-protein) dehydratase FabA/FabZ</fullName>
    </submittedName>
</protein>
<dbReference type="Proteomes" id="UP000008641">
    <property type="component" value="Chromosome"/>
</dbReference>
<accession>F0NZ39</accession>
<dbReference type="HOGENOM" id="CLU_116661_2_0_10"/>
<dbReference type="InterPro" id="IPR016776">
    <property type="entry name" value="ApeP-like_dehydratase"/>
</dbReference>
<reference evidence="2" key="2">
    <citation type="journal article" date="2011" name="Stand. Genomic Sci.">
        <title>Complete genome sequence of Weeksella virosa type strain (9751T).</title>
        <authorList>
            <person name="Lang E."/>
            <person name="Teshima H."/>
            <person name="Lucas S."/>
            <person name="Lapidus A."/>
            <person name="Hammon N."/>
            <person name="Deshpande S."/>
            <person name="Nolan M."/>
            <person name="Cheng J."/>
            <person name="Pitluck S."/>
            <person name="Liolios K."/>
            <person name="Pagani I."/>
            <person name="Mikhailova N."/>
            <person name="Ivanova N."/>
            <person name="Mavromatis K."/>
            <person name="Pati A."/>
            <person name="Tapia R."/>
            <person name="Han C."/>
            <person name="Goodwin L."/>
            <person name="Chen A."/>
            <person name="Palaniappan K."/>
            <person name="Land M."/>
            <person name="Hauser L."/>
            <person name="Chang Y."/>
            <person name="Jeffries C."/>
            <person name="Brambilla E."/>
            <person name="Kopitz M."/>
            <person name="Rohde M."/>
            <person name="Goker M."/>
            <person name="Tindall B."/>
            <person name="Detter J."/>
            <person name="Woyke T."/>
            <person name="Bristow J."/>
            <person name="Eisen J."/>
            <person name="Markowitz V."/>
            <person name="Hugenholtz P."/>
            <person name="Klenk H."/>
            <person name="Kyrpides N."/>
        </authorList>
    </citation>
    <scope>NUCLEOTIDE SEQUENCE [LARGE SCALE GENOMIC DNA]</scope>
    <source>
        <strain evidence="2">ATCC 43766 / DSM 16922 / JCM 21250 / NBRC 16016 / NCTC 11634 / CL345/78</strain>
    </source>
</reference>
<dbReference type="InterPro" id="IPR029069">
    <property type="entry name" value="HotDog_dom_sf"/>
</dbReference>
<proteinExistence type="predicted"/>
<dbReference type="Gene3D" id="3.10.129.10">
    <property type="entry name" value="Hotdog Thioesterase"/>
    <property type="match status" value="1"/>
</dbReference>
<dbReference type="EMBL" id="CP002455">
    <property type="protein sequence ID" value="ADX68256.1"/>
    <property type="molecule type" value="Genomic_DNA"/>
</dbReference>
<dbReference type="eggNOG" id="COG4706">
    <property type="taxonomic scope" value="Bacteria"/>
</dbReference>
<sequence>MSNSPIQEVSLFLPHKKPMLLVDRIIRLDLVSVETEFYISEDNFFVDENHLLETALIEHSAQSCSCVLGQEYYQKKYGIQPKSFGYISAIRTFVVYQIPTKNQTLHTSAEMISKTLLNDFILCSLKVASYTKGNLCSEGQINLIIQL</sequence>
<gene>
    <name evidence="1" type="ordered locus">Weevi_1556</name>
</gene>
<reference evidence="1 2" key="1">
    <citation type="journal article" date="2011" name="Stand. Genomic Sci.">
        <title>Complete genome sequence of Weeksella virosa type strain (9751).</title>
        <authorList>
            <person name="Lang E."/>
            <person name="Teshima H."/>
            <person name="Lucas S."/>
            <person name="Lapidus A."/>
            <person name="Hammon N."/>
            <person name="Deshpande S."/>
            <person name="Nolan M."/>
            <person name="Cheng J.F."/>
            <person name="Pitluck S."/>
            <person name="Liolios K."/>
            <person name="Pagani I."/>
            <person name="Mikhailova N."/>
            <person name="Ivanova N."/>
            <person name="Mavromatis K."/>
            <person name="Pati A."/>
            <person name="Tapia R."/>
            <person name="Han C."/>
            <person name="Goodwin L."/>
            <person name="Chen A."/>
            <person name="Palaniappan K."/>
            <person name="Land M."/>
            <person name="Hauser L."/>
            <person name="Chang Y.J."/>
            <person name="Jeffries C.D."/>
            <person name="Brambilla E.M."/>
            <person name="Kopitz M."/>
            <person name="Rohde M."/>
            <person name="Goker M."/>
            <person name="Tindall B.J."/>
            <person name="Detter J.C."/>
            <person name="Woyke T."/>
            <person name="Bristow J."/>
            <person name="Eisen J.A."/>
            <person name="Markowitz V."/>
            <person name="Hugenholtz P."/>
            <person name="Klenk H.P."/>
            <person name="Kyrpides N.C."/>
        </authorList>
    </citation>
    <scope>NUCLEOTIDE SEQUENCE [LARGE SCALE GENOMIC DNA]</scope>
    <source>
        <strain evidence="2">ATCC 43766 / DSM 16922 / JCM 21250 / NBRC 16016 / NCTC 11634 / CL345/78</strain>
    </source>
</reference>
<keyword evidence="2" id="KW-1185">Reference proteome</keyword>
<dbReference type="SUPFAM" id="SSF54637">
    <property type="entry name" value="Thioesterase/thiol ester dehydrase-isomerase"/>
    <property type="match status" value="1"/>
</dbReference>
<dbReference type="KEGG" id="wvi:Weevi_1556"/>
<evidence type="ECO:0000313" key="2">
    <source>
        <dbReference type="Proteomes" id="UP000008641"/>
    </source>
</evidence>
<dbReference type="OrthoDB" id="826697at2"/>
<organism evidence="1 2">
    <name type="scientific">Weeksella virosa (strain ATCC 43766 / DSM 16922 / JCM 21250 / CCUG 30538 / CDC 9751 / IAM 14551 / NBRC 16016 / NCTC 11634 / CL345/78)</name>
    <dbReference type="NCBI Taxonomy" id="865938"/>
    <lineage>
        <taxon>Bacteria</taxon>
        <taxon>Pseudomonadati</taxon>
        <taxon>Bacteroidota</taxon>
        <taxon>Flavobacteriia</taxon>
        <taxon>Flavobacteriales</taxon>
        <taxon>Weeksellaceae</taxon>
        <taxon>Weeksella</taxon>
    </lineage>
</organism>
<name>F0NZ39_WEEVC</name>
<dbReference type="AlphaFoldDB" id="F0NZ39"/>
<evidence type="ECO:0000313" key="1">
    <source>
        <dbReference type="EMBL" id="ADX68256.1"/>
    </source>
</evidence>
<dbReference type="RefSeq" id="WP_013598645.1">
    <property type="nucleotide sequence ID" value="NC_015144.1"/>
</dbReference>